<evidence type="ECO:0000256" key="1">
    <source>
        <dbReference type="SAM" id="Phobius"/>
    </source>
</evidence>
<keyword evidence="1" id="KW-0472">Membrane</keyword>
<proteinExistence type="predicted"/>
<dbReference type="KEGG" id="chg:AXF12_10735"/>
<accession>A0AAX2H1S3</accession>
<reference evidence="2 4" key="1">
    <citation type="submission" date="2016-02" db="EMBL/GenBank/DDBJ databases">
        <authorList>
            <person name="Holder M.E."/>
            <person name="Ajami N.J."/>
            <person name="Petrosino J.F."/>
        </authorList>
    </citation>
    <scope>NUCLEOTIDE SEQUENCE [LARGE SCALE GENOMIC DNA]</scope>
    <source>
        <strain evidence="2 4">CCUG 32990</strain>
    </source>
</reference>
<keyword evidence="1" id="KW-0812">Transmembrane</keyword>
<feature type="transmembrane region" description="Helical" evidence="1">
    <location>
        <begin position="54"/>
        <end position="79"/>
    </location>
</feature>
<evidence type="ECO:0000313" key="3">
    <source>
        <dbReference type="EMBL" id="SNV15161.1"/>
    </source>
</evidence>
<name>A0AAX2H1S3_9FLAO</name>
<keyword evidence="4" id="KW-1185">Reference proteome</keyword>
<dbReference type="EMBL" id="CP014227">
    <property type="protein sequence ID" value="AMD85949.1"/>
    <property type="molecule type" value="Genomic_DNA"/>
</dbReference>
<evidence type="ECO:0000313" key="4">
    <source>
        <dbReference type="Proteomes" id="UP000065822"/>
    </source>
</evidence>
<evidence type="ECO:0000313" key="5">
    <source>
        <dbReference type="Proteomes" id="UP000215539"/>
    </source>
</evidence>
<sequence length="357" mass="41100">MTSRSSKLNKFSLKYVFYTVLIGLWGLSRNYPTLTERLYSKGIYPNIAKVEHFLLGWISFSMGDVFYTLFFAYIIYLFVKNIKYLWQKPLLWLDKTLLLLMSTACAFFFLWGFNYFRVPLATTLGVKTTYTEEELYSATEHCLQRAIALHQQLAPNDSVKVDFNLSNKEIYALAHKAYPLGITGISDFSSCKSVKSSLYSTLLTYMGYSGYLNPFTNESQINGKMVGYSKPVTACHEIAHQMGYAAEEEANYLGYLAAEKADSPYFKYSAELFALRHFLNEIAVVNPEKYKEIGIKIPQGILENYREVRRFWQQYENKAEPVFKASYDAFLKANKQQQGIDSYDLVVGLLIHHYTAP</sequence>
<dbReference type="Proteomes" id="UP000065822">
    <property type="component" value="Chromosome"/>
</dbReference>
<dbReference type="InterPro" id="IPR024294">
    <property type="entry name" value="DUF3810"/>
</dbReference>
<feature type="transmembrane region" description="Helical" evidence="1">
    <location>
        <begin position="91"/>
        <end position="113"/>
    </location>
</feature>
<reference evidence="3 5" key="2">
    <citation type="submission" date="2017-06" db="EMBL/GenBank/DDBJ databases">
        <authorList>
            <consortium name="Pathogen Informatics"/>
        </authorList>
    </citation>
    <scope>NUCLEOTIDE SEQUENCE [LARGE SCALE GENOMIC DNA]</scope>
    <source>
        <strain evidence="3 5">NCTC12947</strain>
    </source>
</reference>
<dbReference type="RefSeq" id="WP_066431042.1">
    <property type="nucleotide sequence ID" value="NZ_CP014227.1"/>
</dbReference>
<dbReference type="EMBL" id="LT906449">
    <property type="protein sequence ID" value="SNV15161.1"/>
    <property type="molecule type" value="Genomic_DNA"/>
</dbReference>
<keyword evidence="1" id="KW-1133">Transmembrane helix</keyword>
<feature type="transmembrane region" description="Helical" evidence="1">
    <location>
        <begin position="12"/>
        <end position="28"/>
    </location>
</feature>
<dbReference type="Pfam" id="PF12725">
    <property type="entry name" value="DUF3810"/>
    <property type="match status" value="1"/>
</dbReference>
<dbReference type="AlphaFoldDB" id="A0AAX2H1S3"/>
<organism evidence="3 5">
    <name type="scientific">Capnocytophaga haemolytica</name>
    <dbReference type="NCBI Taxonomy" id="45243"/>
    <lineage>
        <taxon>Bacteria</taxon>
        <taxon>Pseudomonadati</taxon>
        <taxon>Bacteroidota</taxon>
        <taxon>Flavobacteriia</taxon>
        <taxon>Flavobacteriales</taxon>
        <taxon>Flavobacteriaceae</taxon>
        <taxon>Capnocytophaga</taxon>
    </lineage>
</organism>
<gene>
    <name evidence="2" type="ORF">AXF12_10735</name>
    <name evidence="3" type="ORF">SAMEA44541418_02008</name>
</gene>
<evidence type="ECO:0000313" key="2">
    <source>
        <dbReference type="EMBL" id="AMD85949.1"/>
    </source>
</evidence>
<dbReference type="Proteomes" id="UP000215539">
    <property type="component" value="Chromosome 1"/>
</dbReference>
<protein>
    <submittedName>
        <fullName evidence="3">Protein of uncharacterized function (DUF3810)</fullName>
    </submittedName>
</protein>